<keyword evidence="3" id="KW-0813">Transport</keyword>
<evidence type="ECO:0000256" key="6">
    <source>
        <dbReference type="ARBA" id="ARBA00022741"/>
    </source>
</evidence>
<dbReference type="OrthoDB" id="6510208at2759"/>
<evidence type="ECO:0000259" key="12">
    <source>
        <dbReference type="PROSITE" id="PS50893"/>
    </source>
</evidence>
<keyword evidence="15" id="KW-1185">Reference proteome</keyword>
<evidence type="ECO:0000256" key="10">
    <source>
        <dbReference type="SAM" id="MobiDB-lite"/>
    </source>
</evidence>
<dbReference type="CDD" id="cd03244">
    <property type="entry name" value="ABCC_MRP_domain2"/>
    <property type="match status" value="1"/>
</dbReference>
<dbReference type="GO" id="GO:0005524">
    <property type="term" value="F:ATP binding"/>
    <property type="evidence" value="ECO:0007669"/>
    <property type="project" value="UniProtKB-KW"/>
</dbReference>
<dbReference type="SUPFAM" id="SSF90123">
    <property type="entry name" value="ABC transporter transmembrane region"/>
    <property type="match status" value="2"/>
</dbReference>
<dbReference type="InterPro" id="IPR003439">
    <property type="entry name" value="ABC_transporter-like_ATP-bd"/>
</dbReference>
<feature type="region of interest" description="Disordered" evidence="10">
    <location>
        <begin position="573"/>
        <end position="594"/>
    </location>
</feature>
<dbReference type="Proteomes" id="UP000759131">
    <property type="component" value="Unassembled WGS sequence"/>
</dbReference>
<dbReference type="FunFam" id="3.40.50.300:FF:000973">
    <property type="entry name" value="Multidrug resistance-associated protein 4"/>
    <property type="match status" value="1"/>
</dbReference>
<dbReference type="GO" id="GO:0016020">
    <property type="term" value="C:membrane"/>
    <property type="evidence" value="ECO:0007669"/>
    <property type="project" value="UniProtKB-SubCell"/>
</dbReference>
<dbReference type="CDD" id="cd03250">
    <property type="entry name" value="ABCC_MRP_domain1"/>
    <property type="match status" value="1"/>
</dbReference>
<keyword evidence="9 11" id="KW-0472">Membrane</keyword>
<dbReference type="PROSITE" id="PS50929">
    <property type="entry name" value="ABC_TM1F"/>
    <property type="match status" value="2"/>
</dbReference>
<name>A0A7R9KHP2_9ACAR</name>
<dbReference type="Gene3D" id="3.40.50.300">
    <property type="entry name" value="P-loop containing nucleotide triphosphate hydrolases"/>
    <property type="match status" value="2"/>
</dbReference>
<dbReference type="Gene3D" id="1.20.1560.10">
    <property type="entry name" value="ABC transporter type 1, transmembrane domain"/>
    <property type="match status" value="3"/>
</dbReference>
<comment type="similarity">
    <text evidence="2">Belongs to the ABC transporter superfamily. ABCC family. Conjugate transporter (TC 3.A.1.208) subfamily.</text>
</comment>
<proteinExistence type="inferred from homology"/>
<evidence type="ECO:0000259" key="13">
    <source>
        <dbReference type="PROSITE" id="PS50929"/>
    </source>
</evidence>
<feature type="transmembrane region" description="Helical" evidence="11">
    <location>
        <begin position="315"/>
        <end position="339"/>
    </location>
</feature>
<dbReference type="FunFam" id="3.40.50.300:FF:000163">
    <property type="entry name" value="Multidrug resistance-associated protein member 4"/>
    <property type="match status" value="1"/>
</dbReference>
<evidence type="ECO:0000256" key="11">
    <source>
        <dbReference type="SAM" id="Phobius"/>
    </source>
</evidence>
<accession>A0A7R9KHP2</accession>
<dbReference type="FunFam" id="1.20.1560.10:FF:000229">
    <property type="entry name" value="ABC transporter, putative"/>
    <property type="match status" value="1"/>
</dbReference>
<evidence type="ECO:0000256" key="8">
    <source>
        <dbReference type="ARBA" id="ARBA00022989"/>
    </source>
</evidence>
<dbReference type="SUPFAM" id="SSF52540">
    <property type="entry name" value="P-loop containing nucleoside triphosphate hydrolases"/>
    <property type="match status" value="2"/>
</dbReference>
<evidence type="ECO:0000313" key="14">
    <source>
        <dbReference type="EMBL" id="CAD7623193.1"/>
    </source>
</evidence>
<feature type="domain" description="ABC transporter" evidence="12">
    <location>
        <begin position="928"/>
        <end position="1160"/>
    </location>
</feature>
<feature type="transmembrane region" description="Helical" evidence="11">
    <location>
        <begin position="230"/>
        <end position="252"/>
    </location>
</feature>
<evidence type="ECO:0000256" key="4">
    <source>
        <dbReference type="ARBA" id="ARBA00022692"/>
    </source>
</evidence>
<dbReference type="AlphaFoldDB" id="A0A7R9KHP2"/>
<feature type="transmembrane region" description="Helical" evidence="11">
    <location>
        <begin position="79"/>
        <end position="105"/>
    </location>
</feature>
<keyword evidence="8 11" id="KW-1133">Transmembrane helix</keyword>
<dbReference type="CDD" id="cd18593">
    <property type="entry name" value="ABC_6TM_MRP4_D1_like"/>
    <property type="match status" value="1"/>
</dbReference>
<keyword evidence="5" id="KW-0677">Repeat</keyword>
<dbReference type="PROSITE" id="PS50893">
    <property type="entry name" value="ABC_TRANSPORTER_2"/>
    <property type="match status" value="2"/>
</dbReference>
<sequence>MEVESKITKKSRWDSISFLQKLFLTWVYPLFWKGWRTESLSYEPLSRCSKDDEALVVVQQLERNWDIELRKRKPKFWWALLKTFGLQFIIPVTIFGIGECVVRIGQPLLLGFVIDYFSGANYMSYQHACMAAGGIVVCSALYITLHHPCLMRNLQVGMRLRNACTTLMYQKSLKLSQSSLAKTTVGQIINIMSNDVNRFDEFAISMTCVIVGPIQAVLVIYITWTYLGNSTAVGLGLFVLYIPFQLIMGKLFSRCRQKTAKLTDARLRLMNEIIAGMRVIKMYTWEQSFSDLVSQARKLEVNDIRKVCYLKAINLSLFLIATKIILFCCFLTYVLLGHALSSKSVFVTMALFNMLRITLTWIFPQGIAQGAELLVTCRRIQSSLLMALLRELELLSGSIHIDGTVSYSAQEPWSFNNSVRNNILFGREYDERRYRDVVRVAALERDLKIFPFGDRTLVGEKGVSLSGGQKARITLARSLYRNADICLMDDPLSAVDAAVAEHIFEQCIVDYLGPKIRILVTHQIQFIRKATKILVLDDGKCLALGTFDELLAKGLDFMALIDGDDEDADAVVAESEGSSKQTSVIEAQEEEEAPQIQDEQQTVGSIGGRVYWEYIRAGCGIILGTLTILSTCISQTIFHASDLWLMQWTNNEETQSKEKNNFALIIYSVLIVALLLSTMVRSMTWFAICMIASKRLHNTIFIRLLRAPMAVFDNNPIGRILNRFTKDLGIIDEMLPSTSFDLNLTVSQAIGILVVVYNKPLFNNTGCSAVCADNSRPRARSPVYSHVSTTLNGLASIRAYGAQQAFCNQFYTYQNDHSATWFVLLGASRTLGLIADWLCVIYLAAVAAVIMAFQHGISSGNAGLAFASALMLTGQTQFGVRQSAELESQMTSVERIIEYTKLPQEADLLSTDQNRPKPQWPQTGGIVLDHMSLIYDSAPDKPVLKDITCEIRGGEKIGIVGRTGAGKSSVISALFRMVEPTGRIVIDGVDTKVIGLHDLRRALAIIPQEPVVFSGTMRRNLDPFGQYSDPEMWAALEEVQLRAVVDELPGRLDAELSEGGSNFSVGQRQLVCLARAILRHNRVLVLDEATANVDHQTDALIQTSIRTHFHDCTVLTIAHRLNTIIDCDRVMVLDAGQLLEFDSPHSLLEKKGLFYDMCQKTGPDMYQHLAVAAREAFAKNLPRSYL</sequence>
<feature type="domain" description="ABC transporter" evidence="12">
    <location>
        <begin position="340"/>
        <end position="563"/>
    </location>
</feature>
<evidence type="ECO:0000256" key="1">
    <source>
        <dbReference type="ARBA" id="ARBA00004141"/>
    </source>
</evidence>
<feature type="transmembrane region" description="Helical" evidence="11">
    <location>
        <begin position="614"/>
        <end position="638"/>
    </location>
</feature>
<dbReference type="InterPro" id="IPR030240">
    <property type="entry name" value="ABCC4_TMD1"/>
</dbReference>
<dbReference type="InterPro" id="IPR036640">
    <property type="entry name" value="ABC1_TM_sf"/>
</dbReference>
<comment type="subcellular location">
    <subcellularLocation>
        <location evidence="1">Membrane</location>
        <topology evidence="1">Multi-pass membrane protein</topology>
    </subcellularLocation>
</comment>
<keyword evidence="7" id="KW-0067">ATP-binding</keyword>
<reference evidence="14" key="1">
    <citation type="submission" date="2020-11" db="EMBL/GenBank/DDBJ databases">
        <authorList>
            <person name="Tran Van P."/>
        </authorList>
    </citation>
    <scope>NUCLEOTIDE SEQUENCE</scope>
</reference>
<feature type="domain" description="ABC transmembrane type-1" evidence="13">
    <location>
        <begin position="626"/>
        <end position="888"/>
    </location>
</feature>
<dbReference type="PANTHER" id="PTHR24223:SF456">
    <property type="entry name" value="MULTIDRUG RESISTANCE-ASSOCIATED PROTEIN LETHAL(2)03659"/>
    <property type="match status" value="1"/>
</dbReference>
<dbReference type="InterPro" id="IPR017871">
    <property type="entry name" value="ABC_transporter-like_CS"/>
</dbReference>
<feature type="transmembrane region" description="Helical" evidence="11">
    <location>
        <begin position="664"/>
        <end position="688"/>
    </location>
</feature>
<evidence type="ECO:0000256" key="2">
    <source>
        <dbReference type="ARBA" id="ARBA00009726"/>
    </source>
</evidence>
<feature type="transmembrane region" description="Helical" evidence="11">
    <location>
        <begin position="202"/>
        <end position="224"/>
    </location>
</feature>
<dbReference type="FunFam" id="1.20.1560.10:FF:000026">
    <property type="entry name" value="Multidrug resistance-associated protein lethal(2)03659"/>
    <property type="match status" value="1"/>
</dbReference>
<evidence type="ECO:0000256" key="3">
    <source>
        <dbReference type="ARBA" id="ARBA00022448"/>
    </source>
</evidence>
<dbReference type="InterPro" id="IPR003593">
    <property type="entry name" value="AAA+_ATPase"/>
</dbReference>
<dbReference type="PROSITE" id="PS00211">
    <property type="entry name" value="ABC_TRANSPORTER_1"/>
    <property type="match status" value="2"/>
</dbReference>
<dbReference type="EMBL" id="CAJPIZ010001521">
    <property type="protein sequence ID" value="CAG2103623.1"/>
    <property type="molecule type" value="Genomic_DNA"/>
</dbReference>
<protein>
    <submittedName>
        <fullName evidence="14">Uncharacterized protein</fullName>
    </submittedName>
</protein>
<keyword evidence="4 11" id="KW-0812">Transmembrane</keyword>
<dbReference type="EMBL" id="OC856096">
    <property type="protein sequence ID" value="CAD7623193.1"/>
    <property type="molecule type" value="Genomic_DNA"/>
</dbReference>
<dbReference type="GO" id="GO:0016887">
    <property type="term" value="F:ATP hydrolysis activity"/>
    <property type="evidence" value="ECO:0007669"/>
    <property type="project" value="InterPro"/>
</dbReference>
<dbReference type="Pfam" id="PF00005">
    <property type="entry name" value="ABC_tran"/>
    <property type="match status" value="2"/>
</dbReference>
<dbReference type="GO" id="GO:0140359">
    <property type="term" value="F:ABC-type transporter activity"/>
    <property type="evidence" value="ECO:0007669"/>
    <property type="project" value="InterPro"/>
</dbReference>
<gene>
    <name evidence="14" type="ORF">OSB1V03_LOCUS3653</name>
</gene>
<dbReference type="Pfam" id="PF00664">
    <property type="entry name" value="ABC_membrane"/>
    <property type="match status" value="3"/>
</dbReference>
<dbReference type="PANTHER" id="PTHR24223">
    <property type="entry name" value="ATP-BINDING CASSETTE SUB-FAMILY C"/>
    <property type="match status" value="1"/>
</dbReference>
<dbReference type="InterPro" id="IPR011527">
    <property type="entry name" value="ABC1_TM_dom"/>
</dbReference>
<dbReference type="InterPro" id="IPR050173">
    <property type="entry name" value="ABC_transporter_C-like"/>
</dbReference>
<keyword evidence="6" id="KW-0547">Nucleotide-binding</keyword>
<evidence type="ECO:0000256" key="5">
    <source>
        <dbReference type="ARBA" id="ARBA00022737"/>
    </source>
</evidence>
<organism evidence="14">
    <name type="scientific">Medioppia subpectinata</name>
    <dbReference type="NCBI Taxonomy" id="1979941"/>
    <lineage>
        <taxon>Eukaryota</taxon>
        <taxon>Metazoa</taxon>
        <taxon>Ecdysozoa</taxon>
        <taxon>Arthropoda</taxon>
        <taxon>Chelicerata</taxon>
        <taxon>Arachnida</taxon>
        <taxon>Acari</taxon>
        <taxon>Acariformes</taxon>
        <taxon>Sarcoptiformes</taxon>
        <taxon>Oribatida</taxon>
        <taxon>Brachypylina</taxon>
        <taxon>Oppioidea</taxon>
        <taxon>Oppiidae</taxon>
        <taxon>Medioppia</taxon>
    </lineage>
</organism>
<evidence type="ECO:0000256" key="7">
    <source>
        <dbReference type="ARBA" id="ARBA00022840"/>
    </source>
</evidence>
<feature type="domain" description="ABC transmembrane type-1" evidence="13">
    <location>
        <begin position="92"/>
        <end position="365"/>
    </location>
</feature>
<feature type="transmembrane region" description="Helical" evidence="11">
    <location>
        <begin position="125"/>
        <end position="145"/>
    </location>
</feature>
<dbReference type="SMART" id="SM00382">
    <property type="entry name" value="AAA"/>
    <property type="match status" value="2"/>
</dbReference>
<evidence type="ECO:0000256" key="9">
    <source>
        <dbReference type="ARBA" id="ARBA00023136"/>
    </source>
</evidence>
<evidence type="ECO:0000313" key="15">
    <source>
        <dbReference type="Proteomes" id="UP000759131"/>
    </source>
</evidence>
<feature type="transmembrane region" description="Helical" evidence="11">
    <location>
        <begin position="831"/>
        <end position="853"/>
    </location>
</feature>
<dbReference type="InterPro" id="IPR027417">
    <property type="entry name" value="P-loop_NTPase"/>
</dbReference>